<evidence type="ECO:0000313" key="6">
    <source>
        <dbReference type="EMBL" id="EFM10436.1"/>
    </source>
</evidence>
<dbReference type="EMBL" id="AEDD01000007">
    <property type="protein sequence ID" value="EFM10436.1"/>
    <property type="molecule type" value="Genomic_DNA"/>
</dbReference>
<evidence type="ECO:0000256" key="1">
    <source>
        <dbReference type="ARBA" id="ARBA00010458"/>
    </source>
</evidence>
<feature type="compositionally biased region" description="Basic and acidic residues" evidence="4">
    <location>
        <begin position="204"/>
        <end position="217"/>
    </location>
</feature>
<protein>
    <submittedName>
        <fullName evidence="6">Thioesterase superfamily protein</fullName>
    </submittedName>
</protein>
<dbReference type="SUPFAM" id="SSF54637">
    <property type="entry name" value="Thioesterase/thiol ester dehydrase-isomerase"/>
    <property type="match status" value="1"/>
</dbReference>
<dbReference type="InterPro" id="IPR033120">
    <property type="entry name" value="HOTDOG_ACOT"/>
</dbReference>
<dbReference type="GO" id="GO:0009062">
    <property type="term" value="P:fatty acid catabolic process"/>
    <property type="evidence" value="ECO:0007669"/>
    <property type="project" value="TreeGrafter"/>
</dbReference>
<evidence type="ECO:0000313" key="7">
    <source>
        <dbReference type="Proteomes" id="UP000005387"/>
    </source>
</evidence>
<dbReference type="AlphaFoldDB" id="E0IAN2"/>
<organism evidence="6 7">
    <name type="scientific">Paenibacillus curdlanolyticus YK9</name>
    <dbReference type="NCBI Taxonomy" id="717606"/>
    <lineage>
        <taxon>Bacteria</taxon>
        <taxon>Bacillati</taxon>
        <taxon>Bacillota</taxon>
        <taxon>Bacilli</taxon>
        <taxon>Bacillales</taxon>
        <taxon>Paenibacillaceae</taxon>
        <taxon>Paenibacillus</taxon>
    </lineage>
</organism>
<keyword evidence="2 3" id="KW-0378">Hydrolase</keyword>
<dbReference type="GO" id="GO:0006637">
    <property type="term" value="P:acyl-CoA metabolic process"/>
    <property type="evidence" value="ECO:0007669"/>
    <property type="project" value="TreeGrafter"/>
</dbReference>
<dbReference type="InterPro" id="IPR040170">
    <property type="entry name" value="Cytosol_ACT"/>
</dbReference>
<sequence length="291" mass="31700">MNAIKQVRNEQQSRSTMEAKPASASRTVKCSLVLPPDTNHHGTIFGGKLMAYIDDVATIAATRHARRPVVTASTDSVDFLNPVRKGDSVCLTAFVTWANRTSMEIFVRVVTEDLLSGERTVCATSFLTFVALGEDGKPTEVPPVLPQSNEEIQLYDTAPLRKEARKVRRQESKHFADIFGESYQWNVEPASEQTQSAAAAPSPRETDAAPADKDRKRPAGRQASTSHAHARKPHLSIADSSKGGINPALSQFTSVPRLFGIASVPQLEQASAEDEAAPANAFARCWDSDWD</sequence>
<dbReference type="Proteomes" id="UP000005387">
    <property type="component" value="Unassembled WGS sequence"/>
</dbReference>
<comment type="similarity">
    <text evidence="1">Belongs to the acyl coenzyme A hydrolase family.</text>
</comment>
<dbReference type="PANTHER" id="PTHR11049">
    <property type="entry name" value="ACYL COENZYME A THIOESTER HYDROLASE"/>
    <property type="match status" value="1"/>
</dbReference>
<dbReference type="InterPro" id="IPR006683">
    <property type="entry name" value="Thioestr_dom"/>
</dbReference>
<reference evidence="6 7" key="1">
    <citation type="submission" date="2010-07" db="EMBL/GenBank/DDBJ databases">
        <title>The draft genome of Paenibacillus curdlanolyticus YK9.</title>
        <authorList>
            <consortium name="US DOE Joint Genome Institute (JGI-PGF)"/>
            <person name="Lucas S."/>
            <person name="Copeland A."/>
            <person name="Lapidus A."/>
            <person name="Cheng J.-F."/>
            <person name="Bruce D."/>
            <person name="Goodwin L."/>
            <person name="Pitluck S."/>
            <person name="Land M.L."/>
            <person name="Hauser L."/>
            <person name="Chang Y.-J."/>
            <person name="Jeffries C."/>
            <person name="Anderson I.J."/>
            <person name="Johnson E."/>
            <person name="Loganathan U."/>
            <person name="Mulhopadhyay B."/>
            <person name="Kyrpides N."/>
            <person name="Woyke T.J."/>
        </authorList>
    </citation>
    <scope>NUCLEOTIDE SEQUENCE [LARGE SCALE GENOMIC DNA]</scope>
    <source>
        <strain evidence="6 7">YK9</strain>
    </source>
</reference>
<keyword evidence="7" id="KW-1185">Reference proteome</keyword>
<dbReference type="CDD" id="cd03442">
    <property type="entry name" value="BFIT_BACH"/>
    <property type="match status" value="1"/>
</dbReference>
<feature type="region of interest" description="Disordered" evidence="4">
    <location>
        <begin position="189"/>
        <end position="245"/>
    </location>
</feature>
<dbReference type="Gene3D" id="3.10.129.10">
    <property type="entry name" value="Hotdog Thioesterase"/>
    <property type="match status" value="1"/>
</dbReference>
<dbReference type="GO" id="GO:0052816">
    <property type="term" value="F:long-chain fatty acyl-CoA hydrolase activity"/>
    <property type="evidence" value="ECO:0007669"/>
    <property type="project" value="TreeGrafter"/>
</dbReference>
<feature type="domain" description="HotDog ACOT-type" evidence="5">
    <location>
        <begin position="23"/>
        <end position="135"/>
    </location>
</feature>
<dbReference type="STRING" id="717606.PaecuDRAFT_2872"/>
<evidence type="ECO:0000256" key="3">
    <source>
        <dbReference type="PROSITE-ProRule" id="PRU01106"/>
    </source>
</evidence>
<dbReference type="GO" id="GO:0005829">
    <property type="term" value="C:cytosol"/>
    <property type="evidence" value="ECO:0007669"/>
    <property type="project" value="TreeGrafter"/>
</dbReference>
<evidence type="ECO:0000256" key="2">
    <source>
        <dbReference type="ARBA" id="ARBA00022801"/>
    </source>
</evidence>
<dbReference type="eggNOG" id="COG1607">
    <property type="taxonomic scope" value="Bacteria"/>
</dbReference>
<dbReference type="PROSITE" id="PS51770">
    <property type="entry name" value="HOTDOG_ACOT"/>
    <property type="match status" value="1"/>
</dbReference>
<gene>
    <name evidence="6" type="ORF">PaecuDRAFT_2872</name>
</gene>
<proteinExistence type="inferred from homology"/>
<evidence type="ECO:0000259" key="5">
    <source>
        <dbReference type="PROSITE" id="PS51770"/>
    </source>
</evidence>
<name>E0IAN2_9BACL</name>
<accession>E0IAN2</accession>
<dbReference type="Pfam" id="PF03061">
    <property type="entry name" value="4HBT"/>
    <property type="match status" value="1"/>
</dbReference>
<feature type="region of interest" description="Disordered" evidence="4">
    <location>
        <begin position="1"/>
        <end position="23"/>
    </location>
</feature>
<evidence type="ECO:0000256" key="4">
    <source>
        <dbReference type="SAM" id="MobiDB-lite"/>
    </source>
</evidence>
<dbReference type="PANTHER" id="PTHR11049:SF24">
    <property type="entry name" value="CYTOSOLIC ACYL COENZYME A THIOESTER HYDROLASE"/>
    <property type="match status" value="1"/>
</dbReference>
<dbReference type="InterPro" id="IPR029069">
    <property type="entry name" value="HotDog_dom_sf"/>
</dbReference>